<feature type="compositionally biased region" description="Polar residues" evidence="9">
    <location>
        <begin position="97"/>
        <end position="106"/>
    </location>
</feature>
<dbReference type="FunFam" id="3.30.160.60:FF:000032">
    <property type="entry name" value="Krueppel-like factor 4"/>
    <property type="match status" value="1"/>
</dbReference>
<feature type="region of interest" description="Disordered" evidence="9">
    <location>
        <begin position="411"/>
        <end position="461"/>
    </location>
</feature>
<feature type="domain" description="C2H2-type" evidence="10">
    <location>
        <begin position="308"/>
        <end position="335"/>
    </location>
</feature>
<dbReference type="AlphaFoldDB" id="A0A2P5HVP2"/>
<evidence type="ECO:0000259" key="10">
    <source>
        <dbReference type="PROSITE" id="PS50157"/>
    </source>
</evidence>
<dbReference type="OrthoDB" id="8117402at2759"/>
<dbReference type="InterPro" id="IPR013087">
    <property type="entry name" value="Znf_C2H2_type"/>
</dbReference>
<dbReference type="InterPro" id="IPR036236">
    <property type="entry name" value="Znf_C2H2_sf"/>
</dbReference>
<evidence type="ECO:0000256" key="5">
    <source>
        <dbReference type="ARBA" id="ARBA00023015"/>
    </source>
</evidence>
<dbReference type="PROSITE" id="PS00028">
    <property type="entry name" value="ZINC_FINGER_C2H2_1"/>
    <property type="match status" value="2"/>
</dbReference>
<feature type="region of interest" description="Disordered" evidence="9">
    <location>
        <begin position="174"/>
        <end position="280"/>
    </location>
</feature>
<dbReference type="SMART" id="SM00355">
    <property type="entry name" value="ZnF_C2H2"/>
    <property type="match status" value="3"/>
</dbReference>
<feature type="compositionally biased region" description="Low complexity" evidence="9">
    <location>
        <begin position="36"/>
        <end position="45"/>
    </location>
</feature>
<keyword evidence="8" id="KW-0175">Coiled coil</keyword>
<keyword evidence="6" id="KW-0804">Transcription</keyword>
<keyword evidence="2" id="KW-0677">Repeat</keyword>
<sequence length="663" mass="70588">MAPENGLIATALPSISAAAAAAAAPATASPSPPPQQEQQRQPASAFQPTASPDPSAADINQSSLKRPRDESPSSPTSPATDRREYSPAKVARLGLSAQASATTLQLTGVAALEEERRRREEDKRRNPPGVSENPNHRTLNELLSGGTMAISRPQDAPANMEEMALAAEATKALGGPVTIPQPNVSDARTDITPDSTAGPAGATGHQHVLSSPAPMEVDSRSERQLVLPQSEAHTEEKTPTSLSFPGALQPGATMGAPAPPERHYSLPNNGEHASTSNKKHKCPYCDTEFTRHHNLKSHLLTHSQEKPYLCQTCNLRFRRLHDLKRHGKLHTGEKPHVCPKCDRKFARGDALARHSKGAGGCAGRRASVGSYGDQAEYDGVPRNDGDDASMTLYEGSGDVDMVDQEHRRISLPAMKAPPHTGSPEPVGPHSRTYPPVGPRTGPPGVLYPPAGERGAINAGSNTTQSSLVNSIASITESPKPLSPAVHDQGAIIRQHSPGSTGHYQQQQPQQPPYARRVSDRETAPGAPLPPPQGQLPRADVATRLEHQSDPVQGQQQNAGAMAPDHGRVRMSAGPSNHVTSGDGFANMFSQGEHGLWSYIQQLEDKVKDQIEWRVTAEANSKDLSLRLARVERHNAELADEVSSLRRAVELSGGRPNNGGAAPA</sequence>
<dbReference type="GO" id="GO:0008270">
    <property type="term" value="F:zinc ion binding"/>
    <property type="evidence" value="ECO:0007669"/>
    <property type="project" value="UniProtKB-KW"/>
</dbReference>
<protein>
    <submittedName>
        <fullName evidence="11">Chorion transcription factor Cf2</fullName>
    </submittedName>
</protein>
<evidence type="ECO:0000256" key="2">
    <source>
        <dbReference type="ARBA" id="ARBA00022737"/>
    </source>
</evidence>
<dbReference type="PANTHER" id="PTHR23235">
    <property type="entry name" value="KRUEPPEL-LIKE TRANSCRIPTION FACTOR"/>
    <property type="match status" value="1"/>
</dbReference>
<keyword evidence="1" id="KW-0479">Metal-binding</keyword>
<organism evidence="11 12">
    <name type="scientific">Diaporthe helianthi</name>
    <dbReference type="NCBI Taxonomy" id="158607"/>
    <lineage>
        <taxon>Eukaryota</taxon>
        <taxon>Fungi</taxon>
        <taxon>Dikarya</taxon>
        <taxon>Ascomycota</taxon>
        <taxon>Pezizomycotina</taxon>
        <taxon>Sordariomycetes</taxon>
        <taxon>Sordariomycetidae</taxon>
        <taxon>Diaporthales</taxon>
        <taxon>Diaporthaceae</taxon>
        <taxon>Diaporthe</taxon>
    </lineage>
</organism>
<evidence type="ECO:0000256" key="8">
    <source>
        <dbReference type="SAM" id="Coils"/>
    </source>
</evidence>
<dbReference type="Proteomes" id="UP000094444">
    <property type="component" value="Unassembled WGS sequence"/>
</dbReference>
<accession>A0A2P5HVP2</accession>
<evidence type="ECO:0000256" key="3">
    <source>
        <dbReference type="ARBA" id="ARBA00022771"/>
    </source>
</evidence>
<feature type="compositionally biased region" description="Basic and acidic residues" evidence="9">
    <location>
        <begin position="113"/>
        <end position="125"/>
    </location>
</feature>
<keyword evidence="4" id="KW-0862">Zinc</keyword>
<dbReference type="STRING" id="158607.A0A2P5HVP2"/>
<evidence type="ECO:0000256" key="4">
    <source>
        <dbReference type="ARBA" id="ARBA00022833"/>
    </source>
</evidence>
<keyword evidence="12" id="KW-1185">Reference proteome</keyword>
<evidence type="ECO:0000313" key="11">
    <source>
        <dbReference type="EMBL" id="POS74318.1"/>
    </source>
</evidence>
<feature type="compositionally biased region" description="Polar residues" evidence="9">
    <location>
        <begin position="549"/>
        <end position="558"/>
    </location>
</feature>
<feature type="coiled-coil region" evidence="8">
    <location>
        <begin position="620"/>
        <end position="647"/>
    </location>
</feature>
<proteinExistence type="predicted"/>
<dbReference type="InParanoid" id="A0A2P5HVP2"/>
<dbReference type="Gene3D" id="3.30.160.60">
    <property type="entry name" value="Classic Zinc Finger"/>
    <property type="match status" value="3"/>
</dbReference>
<gene>
    <name evidence="11" type="ORF">DHEL01_v207281</name>
</gene>
<dbReference type="Pfam" id="PF00096">
    <property type="entry name" value="zf-C2H2"/>
    <property type="match status" value="1"/>
</dbReference>
<feature type="domain" description="C2H2-type" evidence="10">
    <location>
        <begin position="280"/>
        <end position="307"/>
    </location>
</feature>
<feature type="compositionally biased region" description="Polar residues" evidence="9">
    <location>
        <begin position="266"/>
        <end position="276"/>
    </location>
</feature>
<feature type="region of interest" description="Disordered" evidence="9">
    <location>
        <begin position="493"/>
        <end position="577"/>
    </location>
</feature>
<evidence type="ECO:0000256" key="7">
    <source>
        <dbReference type="PROSITE-ProRule" id="PRU00042"/>
    </source>
</evidence>
<dbReference type="PANTHER" id="PTHR23235:SF120">
    <property type="entry name" value="KRUPPEL-LIKE FACTOR 15"/>
    <property type="match status" value="1"/>
</dbReference>
<evidence type="ECO:0000256" key="6">
    <source>
        <dbReference type="ARBA" id="ARBA00023163"/>
    </source>
</evidence>
<feature type="compositionally biased region" description="Low complexity" evidence="9">
    <location>
        <begin position="17"/>
        <end position="29"/>
    </location>
</feature>
<feature type="region of interest" description="Disordered" evidence="9">
    <location>
        <begin position="17"/>
        <end position="156"/>
    </location>
</feature>
<dbReference type="GO" id="GO:0000978">
    <property type="term" value="F:RNA polymerase II cis-regulatory region sequence-specific DNA binding"/>
    <property type="evidence" value="ECO:0007669"/>
    <property type="project" value="TreeGrafter"/>
</dbReference>
<evidence type="ECO:0000313" key="12">
    <source>
        <dbReference type="Proteomes" id="UP000094444"/>
    </source>
</evidence>
<comment type="caution">
    <text evidence="11">The sequence shown here is derived from an EMBL/GenBank/DDBJ whole genome shotgun (WGS) entry which is preliminary data.</text>
</comment>
<feature type="compositionally biased region" description="Polar residues" evidence="9">
    <location>
        <begin position="46"/>
        <end position="64"/>
    </location>
</feature>
<evidence type="ECO:0000256" key="9">
    <source>
        <dbReference type="SAM" id="MobiDB-lite"/>
    </source>
</evidence>
<dbReference type="PROSITE" id="PS50157">
    <property type="entry name" value="ZINC_FINGER_C2H2_2"/>
    <property type="match status" value="2"/>
</dbReference>
<dbReference type="GO" id="GO:0000981">
    <property type="term" value="F:DNA-binding transcription factor activity, RNA polymerase II-specific"/>
    <property type="evidence" value="ECO:0007669"/>
    <property type="project" value="TreeGrafter"/>
</dbReference>
<dbReference type="SUPFAM" id="SSF57667">
    <property type="entry name" value="beta-beta-alpha zinc fingers"/>
    <property type="match status" value="2"/>
</dbReference>
<keyword evidence="3 7" id="KW-0863">Zinc-finger</keyword>
<evidence type="ECO:0000256" key="1">
    <source>
        <dbReference type="ARBA" id="ARBA00022723"/>
    </source>
</evidence>
<name>A0A2P5HVP2_DIAHE</name>
<reference evidence="11" key="1">
    <citation type="submission" date="2017-09" db="EMBL/GenBank/DDBJ databases">
        <title>Polyketide synthases of a Diaporthe helianthi virulent isolate.</title>
        <authorList>
            <person name="Baroncelli R."/>
        </authorList>
    </citation>
    <scope>NUCLEOTIDE SEQUENCE [LARGE SCALE GENOMIC DNA]</scope>
    <source>
        <strain evidence="11">7/96</strain>
    </source>
</reference>
<dbReference type="EMBL" id="MAVT02000649">
    <property type="protein sequence ID" value="POS74318.1"/>
    <property type="molecule type" value="Genomic_DNA"/>
</dbReference>
<keyword evidence="5" id="KW-0805">Transcription regulation</keyword>